<dbReference type="SUPFAM" id="SSF48056">
    <property type="entry name" value="Di-copper centre-containing domain"/>
    <property type="match status" value="1"/>
</dbReference>
<dbReference type="InterPro" id="IPR008922">
    <property type="entry name" value="Di-copper_centre_dom_sf"/>
</dbReference>
<dbReference type="OrthoDB" id="6132182at2759"/>
<dbReference type="VEuPathDB" id="FungiDB:PSHT_12877"/>
<evidence type="ECO:0000256" key="1">
    <source>
        <dbReference type="ARBA" id="ARBA00022723"/>
    </source>
</evidence>
<evidence type="ECO:0000313" key="7">
    <source>
        <dbReference type="Proteomes" id="UP000238274"/>
    </source>
</evidence>
<keyword evidence="1" id="KW-0479">Metal-binding</keyword>
<accession>A0A2S4UTY4</accession>
<reference evidence="7" key="3">
    <citation type="journal article" date="2018" name="Mol. Plant Microbe Interact.">
        <title>Genome sequence resources for the wheat stripe rust pathogen (Puccinia striiformis f. sp. tritici) and the barley stripe rust pathogen (Puccinia striiformis f. sp. hordei).</title>
        <authorList>
            <person name="Xia C."/>
            <person name="Wang M."/>
            <person name="Yin C."/>
            <person name="Cornejo O.E."/>
            <person name="Hulbert S.H."/>
            <person name="Chen X."/>
        </authorList>
    </citation>
    <scope>NUCLEOTIDE SEQUENCE [LARGE SCALE GENOMIC DNA]</scope>
    <source>
        <strain evidence="7">93TX-2</strain>
    </source>
</reference>
<name>A0A2S4UTY4_9BASI</name>
<dbReference type="PANTHER" id="PTHR11474:SF126">
    <property type="entry name" value="TYROSINASE-LIKE PROTEIN TYR-1-RELATED"/>
    <property type="match status" value="1"/>
</dbReference>
<gene>
    <name evidence="6" type="ORF">PSHT_12877</name>
</gene>
<dbReference type="EMBL" id="PKSM01000245">
    <property type="protein sequence ID" value="POW00732.1"/>
    <property type="molecule type" value="Genomic_DNA"/>
</dbReference>
<feature type="compositionally biased region" description="Polar residues" evidence="3">
    <location>
        <begin position="93"/>
        <end position="106"/>
    </location>
</feature>
<dbReference type="Pfam" id="PF00264">
    <property type="entry name" value="Tyrosinase"/>
    <property type="match status" value="1"/>
</dbReference>
<feature type="compositionally biased region" description="Low complexity" evidence="3">
    <location>
        <begin position="107"/>
        <end position="119"/>
    </location>
</feature>
<dbReference type="Proteomes" id="UP000238274">
    <property type="component" value="Unassembled WGS sequence"/>
</dbReference>
<evidence type="ECO:0000256" key="4">
    <source>
        <dbReference type="SAM" id="SignalP"/>
    </source>
</evidence>
<feature type="domain" description="Tyrosinase copper-binding" evidence="5">
    <location>
        <begin position="202"/>
        <end position="369"/>
    </location>
</feature>
<evidence type="ECO:0000313" key="6">
    <source>
        <dbReference type="EMBL" id="POW00732.1"/>
    </source>
</evidence>
<keyword evidence="7" id="KW-1185">Reference proteome</keyword>
<dbReference type="GO" id="GO:0016491">
    <property type="term" value="F:oxidoreductase activity"/>
    <property type="evidence" value="ECO:0007669"/>
    <property type="project" value="InterPro"/>
</dbReference>
<protein>
    <recommendedName>
        <fullName evidence="5">Tyrosinase copper-binding domain-containing protein</fullName>
    </recommendedName>
</protein>
<dbReference type="AlphaFoldDB" id="A0A2S4UTY4"/>
<feature type="region of interest" description="Disordered" evidence="3">
    <location>
        <begin position="25"/>
        <end position="121"/>
    </location>
</feature>
<sequence>MVCTRIFFILTLPFLAVSLGSTIPKRDNSTVTASPATIKLPESPATPAIPAAPSANSIPTANSIPPALSVSPSSTRSPEQQVLPGKPAAPGKQISTAKSESAAGTVSTTEPPSPSSNSTCKSIRVRKEWRALSHAEKADYIKSVKCLARLPSKLLGPSYRRWDDFHFHAYPNSPLIHGFLSTNAKNRGLFSNIGNSENHKGHRLFTFMYERIIQDECNFQGTIPYWDWSLDYQNITRSPIWSSDPEIGFGSNGSFFGPGSDPDDLDAGVVTDGAFAKFPIYHPGRMMLQRNFHLKPPLALPGHYLGSQWFDPNNLRIISSQTDYSSFIMKLEGNYKQPDGTTLPGPHTIIHSFIGGDMPDLSYAANDVIYSILIMPRLITSGPSGKLKTQQIERMNIFQREASQRALNDELNYMGLWPKTKVRDVMDTLKPPFCYRYE</sequence>
<evidence type="ECO:0000256" key="3">
    <source>
        <dbReference type="SAM" id="MobiDB-lite"/>
    </source>
</evidence>
<reference evidence="6 7" key="1">
    <citation type="submission" date="2017-12" db="EMBL/GenBank/DDBJ databases">
        <title>Gene loss provides genomic basis for host adaptation in cereal stripe rust fungi.</title>
        <authorList>
            <person name="Xia C."/>
        </authorList>
    </citation>
    <scope>NUCLEOTIDE SEQUENCE [LARGE SCALE GENOMIC DNA]</scope>
    <source>
        <strain evidence="6 7">93TX-2</strain>
    </source>
</reference>
<feature type="signal peptide" evidence="4">
    <location>
        <begin position="1"/>
        <end position="22"/>
    </location>
</feature>
<reference evidence="7" key="2">
    <citation type="journal article" date="2018" name="BMC Genomics">
        <title>Genomic insights into host adaptation between the wheat stripe rust pathogen (Puccinia striiformis f. sp. tritici) and the barley stripe rust pathogen (Puccinia striiformis f. sp. hordei).</title>
        <authorList>
            <person name="Xia C."/>
            <person name="Wang M."/>
            <person name="Yin C."/>
            <person name="Cornejo O.E."/>
            <person name="Hulbert S.H."/>
            <person name="Chen X."/>
        </authorList>
    </citation>
    <scope>NUCLEOTIDE SEQUENCE [LARGE SCALE GENOMIC DNA]</scope>
    <source>
        <strain evidence="7">93TX-2</strain>
    </source>
</reference>
<dbReference type="PANTHER" id="PTHR11474">
    <property type="entry name" value="TYROSINASE FAMILY MEMBER"/>
    <property type="match status" value="1"/>
</dbReference>
<feature type="compositionally biased region" description="Low complexity" evidence="3">
    <location>
        <begin position="43"/>
        <end position="63"/>
    </location>
</feature>
<evidence type="ECO:0000259" key="5">
    <source>
        <dbReference type="Pfam" id="PF00264"/>
    </source>
</evidence>
<feature type="chain" id="PRO_5015622525" description="Tyrosinase copper-binding domain-containing protein" evidence="4">
    <location>
        <begin position="23"/>
        <end position="438"/>
    </location>
</feature>
<dbReference type="InterPro" id="IPR002227">
    <property type="entry name" value="Tyrosinase_Cu-bd"/>
</dbReference>
<dbReference type="InterPro" id="IPR050316">
    <property type="entry name" value="Tyrosinase/Hemocyanin"/>
</dbReference>
<dbReference type="GO" id="GO:0046872">
    <property type="term" value="F:metal ion binding"/>
    <property type="evidence" value="ECO:0007669"/>
    <property type="project" value="UniProtKB-KW"/>
</dbReference>
<feature type="compositionally biased region" description="Polar residues" evidence="3">
    <location>
        <begin position="70"/>
        <end position="80"/>
    </location>
</feature>
<keyword evidence="4" id="KW-0732">Signal</keyword>
<proteinExistence type="predicted"/>
<organism evidence="6 7">
    <name type="scientific">Puccinia striiformis</name>
    <dbReference type="NCBI Taxonomy" id="27350"/>
    <lineage>
        <taxon>Eukaryota</taxon>
        <taxon>Fungi</taxon>
        <taxon>Dikarya</taxon>
        <taxon>Basidiomycota</taxon>
        <taxon>Pucciniomycotina</taxon>
        <taxon>Pucciniomycetes</taxon>
        <taxon>Pucciniales</taxon>
        <taxon>Pucciniaceae</taxon>
        <taxon>Puccinia</taxon>
    </lineage>
</organism>
<evidence type="ECO:0000256" key="2">
    <source>
        <dbReference type="ARBA" id="ARBA00023008"/>
    </source>
</evidence>
<keyword evidence="2" id="KW-0186">Copper</keyword>
<dbReference type="Gene3D" id="1.10.1280.10">
    <property type="entry name" value="Di-copper center containing domain from catechol oxidase"/>
    <property type="match status" value="1"/>
</dbReference>
<comment type="caution">
    <text evidence="6">The sequence shown here is derived from an EMBL/GenBank/DDBJ whole genome shotgun (WGS) entry which is preliminary data.</text>
</comment>
<dbReference type="VEuPathDB" id="FungiDB:PSTT_07834"/>